<evidence type="ECO:0000259" key="1">
    <source>
        <dbReference type="Pfam" id="PF04542"/>
    </source>
</evidence>
<protein>
    <recommendedName>
        <fullName evidence="1">RNA polymerase sigma-70 region 2 domain-containing protein</fullName>
    </recommendedName>
</protein>
<dbReference type="GO" id="GO:0003700">
    <property type="term" value="F:DNA-binding transcription factor activity"/>
    <property type="evidence" value="ECO:0007669"/>
    <property type="project" value="InterPro"/>
</dbReference>
<dbReference type="AlphaFoldDB" id="A0A1J4V068"/>
<dbReference type="EMBL" id="MNVM01000026">
    <property type="protein sequence ID" value="OIO29347.1"/>
    <property type="molecule type" value="Genomic_DNA"/>
</dbReference>
<evidence type="ECO:0000313" key="3">
    <source>
        <dbReference type="Proteomes" id="UP000185769"/>
    </source>
</evidence>
<organism evidence="2 3">
    <name type="scientific">Candidatus Nomurabacteria bacterium CG1_02_31_12</name>
    <dbReference type="NCBI Taxonomy" id="1805280"/>
    <lineage>
        <taxon>Bacteria</taxon>
        <taxon>Candidatus Nomuraibacteriota</taxon>
    </lineage>
</organism>
<dbReference type="SUPFAM" id="SSF88946">
    <property type="entry name" value="Sigma2 domain of RNA polymerase sigma factors"/>
    <property type="match status" value="1"/>
</dbReference>
<dbReference type="Proteomes" id="UP000185769">
    <property type="component" value="Unassembled WGS sequence"/>
</dbReference>
<dbReference type="Gene3D" id="1.10.1740.10">
    <property type="match status" value="1"/>
</dbReference>
<accession>A0A1J4V068</accession>
<dbReference type="GO" id="GO:0006352">
    <property type="term" value="P:DNA-templated transcription initiation"/>
    <property type="evidence" value="ECO:0007669"/>
    <property type="project" value="InterPro"/>
</dbReference>
<proteinExistence type="predicted"/>
<dbReference type="InterPro" id="IPR007627">
    <property type="entry name" value="RNA_pol_sigma70_r2"/>
</dbReference>
<evidence type="ECO:0000313" key="2">
    <source>
        <dbReference type="EMBL" id="OIO29347.1"/>
    </source>
</evidence>
<dbReference type="InterPro" id="IPR013325">
    <property type="entry name" value="RNA_pol_sigma_r2"/>
</dbReference>
<feature type="domain" description="RNA polymerase sigma-70 region 2" evidence="1">
    <location>
        <begin position="25"/>
        <end position="68"/>
    </location>
</feature>
<sequence length="69" mass="8069">MLHDESDEEIIALYKNGKEEALKILIDRHTSSIYNFTVYLVGKNNAPDIVQETFIKVWKNLLKFDIKKS</sequence>
<name>A0A1J4V068_9BACT</name>
<dbReference type="Pfam" id="PF04542">
    <property type="entry name" value="Sigma70_r2"/>
    <property type="match status" value="1"/>
</dbReference>
<comment type="caution">
    <text evidence="2">The sequence shown here is derived from an EMBL/GenBank/DDBJ whole genome shotgun (WGS) entry which is preliminary data.</text>
</comment>
<dbReference type="STRING" id="1805280.AUJ22_01585"/>
<gene>
    <name evidence="2" type="ORF">AUJ22_01585</name>
</gene>
<reference evidence="2 3" key="1">
    <citation type="journal article" date="2016" name="Environ. Microbiol.">
        <title>Genomic resolution of a cold subsurface aquifer community provides metabolic insights for novel microbes adapted to high CO concentrations.</title>
        <authorList>
            <person name="Probst A.J."/>
            <person name="Castelle C.J."/>
            <person name="Singh A."/>
            <person name="Brown C.T."/>
            <person name="Anantharaman K."/>
            <person name="Sharon I."/>
            <person name="Hug L.A."/>
            <person name="Burstein D."/>
            <person name="Emerson J.B."/>
            <person name="Thomas B.C."/>
            <person name="Banfield J.F."/>
        </authorList>
    </citation>
    <scope>NUCLEOTIDE SEQUENCE [LARGE SCALE GENOMIC DNA]</scope>
    <source>
        <strain evidence="2">CG1_02_31_12</strain>
    </source>
</reference>